<dbReference type="PANTHER" id="PTHR42307">
    <property type="entry name" value="PUP DEAMIDASE/DEPUPYLASE"/>
    <property type="match status" value="1"/>
</dbReference>
<dbReference type="GO" id="GO:0019941">
    <property type="term" value="P:modification-dependent protein catabolic process"/>
    <property type="evidence" value="ECO:0007669"/>
    <property type="project" value="InterPro"/>
</dbReference>
<dbReference type="Proteomes" id="UP000265419">
    <property type="component" value="Unassembled WGS sequence"/>
</dbReference>
<proteinExistence type="inferred from homology"/>
<feature type="compositionally biased region" description="Basic residues" evidence="2">
    <location>
        <begin position="1"/>
        <end position="10"/>
    </location>
</feature>
<keyword evidence="3" id="KW-0647">Proteasome</keyword>
<dbReference type="InterPro" id="IPR004347">
    <property type="entry name" value="Pup_ligase/deamidase"/>
</dbReference>
<evidence type="ECO:0000256" key="1">
    <source>
        <dbReference type="ARBA" id="ARBA00009114"/>
    </source>
</evidence>
<reference evidence="3 4" key="1">
    <citation type="submission" date="2018-07" db="EMBL/GenBank/DDBJ databases">
        <title>Arthrobacter sp. nov., isolated from raw cow's milk with high bacterial count.</title>
        <authorList>
            <person name="Hahne J."/>
            <person name="Isele D."/>
            <person name="Lipski A."/>
        </authorList>
    </citation>
    <scope>NUCLEOTIDE SEQUENCE [LARGE SCALE GENOMIC DNA]</scope>
    <source>
        <strain evidence="3 4">JZ R-35</strain>
    </source>
</reference>
<sequence>MGPRVRAPRRPAREGALAGGRRVSAPRPTAVGLGAPQGLRPGSRIMGTETEFGVLAPGAPGLSPTQLSAAVTTAMVDVARELGSRGAGAPWDYVHERPLDDARGFSMERGAAHESQLTDEGDVLDARQIALEDGDAWAQLKEDSSILMNLVLGNGARFYVDHAHPEYSSPETTNSWDAMEWDLAGDRLAARAAELAGERLGAEVLLHKNNTDGKGQSYGTHENYLVPRSVPFQELVSGLLPFFVSRQVTCGAGRVGLGRRGERPGFQISQRADFFENTVGLETTIRRPIVNTRDEPHADDARWRRLHVIPGDANLVPTSALIRLGSTSLALRLIEDGLAPQITLADPVEDLARVSQDPSLGAVLVADGGRRLSALDIQEAYLEAAERHYGTQNHAEAAALTWWRRAVDALRAGDDSAQRFVEWQAKQALLEGYRERGGLDWDSPKLALIDLQWADLRTGKGLAAALMARGTVDALASPEAVERAMVTPPQDTRAWTRGKSITRFPEAVVAANWDSLSLALECLPQVQRVGLPDPWAATASQTDGLFDDGARVQELIKSLRGLA</sequence>
<protein>
    <submittedName>
        <fullName evidence="3">Proteasome accessory factor PafA2</fullName>
    </submittedName>
</protein>
<name>A0A399JAT6_9MICC</name>
<evidence type="ECO:0000256" key="2">
    <source>
        <dbReference type="SAM" id="MobiDB-lite"/>
    </source>
</evidence>
<feature type="region of interest" description="Disordered" evidence="2">
    <location>
        <begin position="1"/>
        <end position="43"/>
    </location>
</feature>
<dbReference type="GO" id="GO:0016811">
    <property type="term" value="F:hydrolase activity, acting on carbon-nitrogen (but not peptide) bonds, in linear amides"/>
    <property type="evidence" value="ECO:0007669"/>
    <property type="project" value="InterPro"/>
</dbReference>
<dbReference type="Pfam" id="PF03136">
    <property type="entry name" value="Pup_ligase"/>
    <property type="match status" value="1"/>
</dbReference>
<dbReference type="GO" id="GO:0070490">
    <property type="term" value="P:protein pupylation"/>
    <property type="evidence" value="ECO:0007669"/>
    <property type="project" value="TreeGrafter"/>
</dbReference>
<comment type="caution">
    <text evidence="3">The sequence shown here is derived from an EMBL/GenBank/DDBJ whole genome shotgun (WGS) entry which is preliminary data.</text>
</comment>
<gene>
    <name evidence="3" type="ORF">DWB68_08875</name>
</gene>
<dbReference type="PANTHER" id="PTHR42307:SF2">
    <property type="entry name" value="PUP DEAMIDASE_DEPUPYLASE"/>
    <property type="match status" value="1"/>
</dbReference>
<organism evidence="3 4">
    <name type="scientific">Galactobacter valiniphilus</name>
    <dbReference type="NCBI Taxonomy" id="2676122"/>
    <lineage>
        <taxon>Bacteria</taxon>
        <taxon>Bacillati</taxon>
        <taxon>Actinomycetota</taxon>
        <taxon>Actinomycetes</taxon>
        <taxon>Micrococcales</taxon>
        <taxon>Micrococcaceae</taxon>
        <taxon>Galactobacter</taxon>
    </lineage>
</organism>
<dbReference type="GO" id="GO:0005524">
    <property type="term" value="F:ATP binding"/>
    <property type="evidence" value="ECO:0007669"/>
    <property type="project" value="TreeGrafter"/>
</dbReference>
<comment type="similarity">
    <text evidence="1">Belongs to the Pup ligase/Pup deamidase family. Pup deamidase subfamily.</text>
</comment>
<dbReference type="GO" id="GO:0008233">
    <property type="term" value="F:peptidase activity"/>
    <property type="evidence" value="ECO:0007669"/>
    <property type="project" value="InterPro"/>
</dbReference>
<dbReference type="AlphaFoldDB" id="A0A399JAT6"/>
<keyword evidence="4" id="KW-1185">Reference proteome</keyword>
<evidence type="ECO:0000313" key="4">
    <source>
        <dbReference type="Proteomes" id="UP000265419"/>
    </source>
</evidence>
<dbReference type="InterPro" id="IPR022366">
    <property type="entry name" value="Pup_deamidase"/>
</dbReference>
<evidence type="ECO:0000313" key="3">
    <source>
        <dbReference type="EMBL" id="RII42170.1"/>
    </source>
</evidence>
<dbReference type="GO" id="GO:0010498">
    <property type="term" value="P:proteasomal protein catabolic process"/>
    <property type="evidence" value="ECO:0007669"/>
    <property type="project" value="InterPro"/>
</dbReference>
<dbReference type="GO" id="GO:0000502">
    <property type="term" value="C:proteasome complex"/>
    <property type="evidence" value="ECO:0007669"/>
    <property type="project" value="UniProtKB-KW"/>
</dbReference>
<dbReference type="NCBIfam" id="TIGR03688">
    <property type="entry name" value="depupylase_Dop"/>
    <property type="match status" value="1"/>
</dbReference>
<dbReference type="EMBL" id="QQXK01000015">
    <property type="protein sequence ID" value="RII42170.1"/>
    <property type="molecule type" value="Genomic_DNA"/>
</dbReference>
<accession>A0A399JAT6</accession>